<accession>A0A4Q0A1V1</accession>
<dbReference type="InterPro" id="IPR011053">
    <property type="entry name" value="Single_hybrid_motif"/>
</dbReference>
<reference evidence="7" key="1">
    <citation type="journal article" date="2018" name="Nat. Microbiol.">
        <title>Leveraging single-cell genomics to expand the fungal tree of life.</title>
        <authorList>
            <person name="Ahrendt S.R."/>
            <person name="Quandt C.A."/>
            <person name="Ciobanu D."/>
            <person name="Clum A."/>
            <person name="Salamov A."/>
            <person name="Andreopoulos B."/>
            <person name="Cheng J.F."/>
            <person name="Woyke T."/>
            <person name="Pelin A."/>
            <person name="Henrissat B."/>
            <person name="Reynolds N.K."/>
            <person name="Benny G.L."/>
            <person name="Smith M.E."/>
            <person name="James T.Y."/>
            <person name="Grigoriev I.V."/>
        </authorList>
    </citation>
    <scope>NUCLEOTIDE SEQUENCE [LARGE SCALE GENOMIC DNA]</scope>
    <source>
        <strain evidence="7">RSA 468</strain>
    </source>
</reference>
<dbReference type="PANTHER" id="PTHR11715">
    <property type="entry name" value="GLYCINE CLEAVAGE SYSTEM H PROTEIN"/>
    <property type="match status" value="1"/>
</dbReference>
<dbReference type="EMBL" id="ML002229">
    <property type="protein sequence ID" value="RKP40027.1"/>
    <property type="molecule type" value="Genomic_DNA"/>
</dbReference>
<dbReference type="AlphaFoldDB" id="A0A4Q0A1V1"/>
<evidence type="ECO:0000256" key="4">
    <source>
        <dbReference type="RuleBase" id="RU364055"/>
    </source>
</evidence>
<comment type="subcellular location">
    <subcellularLocation>
        <location evidence="4">Mitochondrion</location>
    </subcellularLocation>
</comment>
<dbReference type="GO" id="GO:0005739">
    <property type="term" value="C:mitochondrion"/>
    <property type="evidence" value="ECO:0007669"/>
    <property type="project" value="UniProtKB-SubCell"/>
</dbReference>
<dbReference type="NCBIfam" id="NF002270">
    <property type="entry name" value="PRK01202.1"/>
    <property type="match status" value="1"/>
</dbReference>
<protein>
    <recommendedName>
        <fullName evidence="4">Glycine cleavage system H protein</fullName>
    </recommendedName>
</protein>
<name>A0A4Q0A1V1_9FUNG</name>
<dbReference type="HAMAP" id="MF_00272">
    <property type="entry name" value="GcvH"/>
    <property type="match status" value="1"/>
</dbReference>
<evidence type="ECO:0000256" key="3">
    <source>
        <dbReference type="PIRSR" id="PIRSR617453-50"/>
    </source>
</evidence>
<dbReference type="GO" id="GO:0005960">
    <property type="term" value="C:glycine cleavage complex"/>
    <property type="evidence" value="ECO:0007669"/>
    <property type="project" value="UniProtKB-UniRule"/>
</dbReference>
<gene>
    <name evidence="6" type="ORF">BJ085DRAFT_34097</name>
</gene>
<dbReference type="Pfam" id="PF01597">
    <property type="entry name" value="GCV_H"/>
    <property type="match status" value="1"/>
</dbReference>
<dbReference type="STRING" id="215637.A0A4Q0A1V1"/>
<keyword evidence="7" id="KW-1185">Reference proteome</keyword>
<proteinExistence type="inferred from homology"/>
<dbReference type="GO" id="GO:0019464">
    <property type="term" value="P:glycine decarboxylation via glycine cleavage system"/>
    <property type="evidence" value="ECO:0007669"/>
    <property type="project" value="UniProtKB-UniRule"/>
</dbReference>
<evidence type="ECO:0000256" key="2">
    <source>
        <dbReference type="ARBA" id="ARBA00022823"/>
    </source>
</evidence>
<feature type="modified residue" description="N6-lipoyllysine" evidence="3">
    <location>
        <position position="95"/>
    </location>
</feature>
<dbReference type="CDD" id="cd06848">
    <property type="entry name" value="GCS_H"/>
    <property type="match status" value="1"/>
</dbReference>
<keyword evidence="4" id="KW-0809">Transit peptide</keyword>
<evidence type="ECO:0000256" key="1">
    <source>
        <dbReference type="ARBA" id="ARBA00009249"/>
    </source>
</evidence>
<comment type="subunit">
    <text evidence="4">The glycine cleavage system is composed of four proteins: P, T, L and H.</text>
</comment>
<comment type="similarity">
    <text evidence="1 4">Belongs to the GcvH family.</text>
</comment>
<feature type="domain" description="Lipoyl-binding" evidence="5">
    <location>
        <begin position="54"/>
        <end position="136"/>
    </location>
</feature>
<sequence>MLASAMLPRLMTRCSPRTPLVRPAPLALCRYYSSGAHFTKFTKTHEWVHYNEGTVTVGITDFAQKHLGDVVFVELPETEVTVEANEAVGSVESVKAASDIYAPASGMMVEANEELENNPGLINKSPTTEAWIFKLKVDSAEELKDLMDAKEYESFCSTSD</sequence>
<evidence type="ECO:0000313" key="7">
    <source>
        <dbReference type="Proteomes" id="UP000268162"/>
    </source>
</evidence>
<dbReference type="GO" id="GO:0009249">
    <property type="term" value="P:protein lipoylation"/>
    <property type="evidence" value="ECO:0007669"/>
    <property type="project" value="TreeGrafter"/>
</dbReference>
<dbReference type="SUPFAM" id="SSF51230">
    <property type="entry name" value="Single hybrid motif"/>
    <property type="match status" value="1"/>
</dbReference>
<evidence type="ECO:0000313" key="6">
    <source>
        <dbReference type="EMBL" id="RKP40027.1"/>
    </source>
</evidence>
<dbReference type="Proteomes" id="UP000268162">
    <property type="component" value="Unassembled WGS sequence"/>
</dbReference>
<dbReference type="PANTHER" id="PTHR11715:SF3">
    <property type="entry name" value="GLYCINE CLEAVAGE SYSTEM H PROTEIN-RELATED"/>
    <property type="match status" value="1"/>
</dbReference>
<dbReference type="InterPro" id="IPR033753">
    <property type="entry name" value="GCV_H/Fam206"/>
</dbReference>
<dbReference type="PROSITE" id="PS50968">
    <property type="entry name" value="BIOTINYL_LIPOYL"/>
    <property type="match status" value="1"/>
</dbReference>
<organism evidence="6 7">
    <name type="scientific">Dimargaris cristalligena</name>
    <dbReference type="NCBI Taxonomy" id="215637"/>
    <lineage>
        <taxon>Eukaryota</taxon>
        <taxon>Fungi</taxon>
        <taxon>Fungi incertae sedis</taxon>
        <taxon>Zoopagomycota</taxon>
        <taxon>Kickxellomycotina</taxon>
        <taxon>Dimargaritomycetes</taxon>
        <taxon>Dimargaritales</taxon>
        <taxon>Dimargaritaceae</taxon>
        <taxon>Dimargaris</taxon>
    </lineage>
</organism>
<comment type="function">
    <text evidence="4">The H protein shuttles the methylamine group of glycine from the P protein to the T protein.</text>
</comment>
<evidence type="ECO:0000259" key="5">
    <source>
        <dbReference type="PROSITE" id="PS50968"/>
    </source>
</evidence>
<comment type="cofactor">
    <cofactor evidence="4">
        <name>(R)-lipoate</name>
        <dbReference type="ChEBI" id="CHEBI:83088"/>
    </cofactor>
    <text evidence="4">Binds 1 lipoyl cofactor covalently.</text>
</comment>
<dbReference type="Gene3D" id="2.40.50.100">
    <property type="match status" value="1"/>
</dbReference>
<keyword evidence="4" id="KW-0496">Mitochondrion</keyword>
<dbReference type="NCBIfam" id="TIGR00527">
    <property type="entry name" value="gcvH"/>
    <property type="match status" value="1"/>
</dbReference>
<dbReference type="InterPro" id="IPR000089">
    <property type="entry name" value="Biotin_lipoyl"/>
</dbReference>
<dbReference type="OrthoDB" id="10264154at2759"/>
<keyword evidence="2 3" id="KW-0450">Lipoyl</keyword>
<dbReference type="InterPro" id="IPR017453">
    <property type="entry name" value="GCV_H_sub"/>
</dbReference>
<dbReference type="InterPro" id="IPR002930">
    <property type="entry name" value="GCV_H"/>
</dbReference>